<protein>
    <recommendedName>
        <fullName evidence="3">BRCT domain-containing protein</fullName>
    </recommendedName>
</protein>
<proteinExistence type="predicted"/>
<accession>A0A147HXA1</accession>
<dbReference type="EMBL" id="LDTD01000064">
    <property type="protein sequence ID" value="KTT69577.1"/>
    <property type="molecule type" value="Genomic_DNA"/>
</dbReference>
<gene>
    <name evidence="1" type="ORF">NS319_09905</name>
</gene>
<evidence type="ECO:0008006" key="3">
    <source>
        <dbReference type="Google" id="ProtNLM"/>
    </source>
</evidence>
<dbReference type="InterPro" id="IPR036420">
    <property type="entry name" value="BRCT_dom_sf"/>
</dbReference>
<dbReference type="AlphaFoldDB" id="A0A147HXA1"/>
<dbReference type="Proteomes" id="UP000072867">
    <property type="component" value="Unassembled WGS sequence"/>
</dbReference>
<dbReference type="PATRIC" id="fig|33051.3.peg.3150"/>
<sequence>MPGVTKAVTMLVVGDQDIANLNGHAKSAKYIKAEALIAAGQSIRIIGESDFMALSAVAE</sequence>
<name>A0A147HXA1_9SPHN</name>
<evidence type="ECO:0000313" key="2">
    <source>
        <dbReference type="Proteomes" id="UP000072867"/>
    </source>
</evidence>
<comment type="caution">
    <text evidence="1">The sequence shown here is derived from an EMBL/GenBank/DDBJ whole genome shotgun (WGS) entry which is preliminary data.</text>
</comment>
<dbReference type="Gene3D" id="3.40.50.10190">
    <property type="entry name" value="BRCT domain"/>
    <property type="match status" value="1"/>
</dbReference>
<evidence type="ECO:0000313" key="1">
    <source>
        <dbReference type="EMBL" id="KTT69577.1"/>
    </source>
</evidence>
<organism evidence="1 2">
    <name type="scientific">Sphingomonas sanguinis</name>
    <dbReference type="NCBI Taxonomy" id="33051"/>
    <lineage>
        <taxon>Bacteria</taxon>
        <taxon>Pseudomonadati</taxon>
        <taxon>Pseudomonadota</taxon>
        <taxon>Alphaproteobacteria</taxon>
        <taxon>Sphingomonadales</taxon>
        <taxon>Sphingomonadaceae</taxon>
        <taxon>Sphingomonas</taxon>
    </lineage>
</organism>
<reference evidence="1 2" key="1">
    <citation type="journal article" date="2016" name="Front. Microbiol.">
        <title>Genomic Resource of Rice Seed Associated Bacteria.</title>
        <authorList>
            <person name="Midha S."/>
            <person name="Bansal K."/>
            <person name="Sharma S."/>
            <person name="Kumar N."/>
            <person name="Patil P.P."/>
            <person name="Chaudhry V."/>
            <person name="Patil P.B."/>
        </authorList>
    </citation>
    <scope>NUCLEOTIDE SEQUENCE [LARGE SCALE GENOMIC DNA]</scope>
    <source>
        <strain evidence="1 2">NS319</strain>
    </source>
</reference>